<dbReference type="Gene3D" id="1.10.287.1490">
    <property type="match status" value="1"/>
</dbReference>
<name>A0A814T9Y1_9BILA</name>
<evidence type="ECO:0000313" key="5">
    <source>
        <dbReference type="EMBL" id="CAF1158616.1"/>
    </source>
</evidence>
<dbReference type="OrthoDB" id="10255000at2759"/>
<feature type="coiled-coil region" evidence="3">
    <location>
        <begin position="761"/>
        <end position="857"/>
    </location>
</feature>
<evidence type="ECO:0000256" key="1">
    <source>
        <dbReference type="ARBA" id="ARBA00004496"/>
    </source>
</evidence>
<dbReference type="InterPro" id="IPR012943">
    <property type="entry name" value="Cnn_1N"/>
</dbReference>
<dbReference type="AlphaFoldDB" id="A0A814T9Y1"/>
<dbReference type="Proteomes" id="UP000663891">
    <property type="component" value="Unassembled WGS sequence"/>
</dbReference>
<keyword evidence="3" id="KW-0175">Coiled coil</keyword>
<feature type="coiled-coil region" evidence="3">
    <location>
        <begin position="911"/>
        <end position="1003"/>
    </location>
</feature>
<dbReference type="EMBL" id="CAJNON010000271">
    <property type="protein sequence ID" value="CAF1158616.1"/>
    <property type="molecule type" value="Genomic_DNA"/>
</dbReference>
<dbReference type="GO" id="GO:0005737">
    <property type="term" value="C:cytoplasm"/>
    <property type="evidence" value="ECO:0007669"/>
    <property type="project" value="UniProtKB-SubCell"/>
</dbReference>
<evidence type="ECO:0000259" key="4">
    <source>
        <dbReference type="Pfam" id="PF07989"/>
    </source>
</evidence>
<comment type="caution">
    <text evidence="5">The sequence shown here is derived from an EMBL/GenBank/DDBJ whole genome shotgun (WGS) entry which is preliminary data.</text>
</comment>
<feature type="coiled-coil region" evidence="3">
    <location>
        <begin position="6"/>
        <end position="100"/>
    </location>
</feature>
<evidence type="ECO:0000256" key="2">
    <source>
        <dbReference type="ARBA" id="ARBA00022490"/>
    </source>
</evidence>
<protein>
    <recommendedName>
        <fullName evidence="4">Centrosomin N-terminal motif 1 domain-containing protein</fullName>
    </recommendedName>
</protein>
<proteinExistence type="predicted"/>
<evidence type="ECO:0000313" key="6">
    <source>
        <dbReference type="Proteomes" id="UP000663891"/>
    </source>
</evidence>
<dbReference type="GO" id="GO:0005815">
    <property type="term" value="C:microtubule organizing center"/>
    <property type="evidence" value="ECO:0007669"/>
    <property type="project" value="InterPro"/>
</dbReference>
<accession>A0A814T9Y1</accession>
<dbReference type="Pfam" id="PF07989">
    <property type="entry name" value="Cnn_1N"/>
    <property type="match status" value="1"/>
</dbReference>
<feature type="domain" description="Centrosomin N-terminal motif 1" evidence="4">
    <location>
        <begin position="3"/>
        <end position="58"/>
    </location>
</feature>
<feature type="coiled-coil region" evidence="3">
    <location>
        <begin position="149"/>
        <end position="228"/>
    </location>
</feature>
<organism evidence="5 6">
    <name type="scientific">Adineta steineri</name>
    <dbReference type="NCBI Taxonomy" id="433720"/>
    <lineage>
        <taxon>Eukaryota</taxon>
        <taxon>Metazoa</taxon>
        <taxon>Spiralia</taxon>
        <taxon>Gnathifera</taxon>
        <taxon>Rotifera</taxon>
        <taxon>Eurotatoria</taxon>
        <taxon>Bdelloidea</taxon>
        <taxon>Adinetida</taxon>
        <taxon>Adinetidae</taxon>
        <taxon>Adineta</taxon>
    </lineage>
</organism>
<evidence type="ECO:0000256" key="3">
    <source>
        <dbReference type="SAM" id="Coils"/>
    </source>
</evidence>
<comment type="subcellular location">
    <subcellularLocation>
        <location evidence="1">Cytoplasm</location>
    </subcellularLocation>
</comment>
<feature type="coiled-coil region" evidence="3">
    <location>
        <begin position="666"/>
        <end position="722"/>
    </location>
</feature>
<gene>
    <name evidence="5" type="ORF">VCS650_LOCUS23224</name>
</gene>
<sequence length="1008" mass="119883">MAEEEVQDLKRENFNLKLRIYFLEEQHQPDTTNTNENTTRTTYVNQLESEIEQLRRRVFSQSTQSDGLPTVYNFDYDDERRAFREELEKFRKENELLRQSLQLNSSKNHGDIRDKFTTPIVGQSIQTSTSIDSALDRTTSGMSSTYLNTNNLQTELNEYKERERKFQEQIDSLRKQLNSSLPQNNDTNKIRAELDQARRQIQQYEIEINNYQQQQTKAERVLQRLKIDYEDQIARLVGQQGQQTSNYENHQQEPLIARIRFTYPLIDDLEVQLRERDNLIKKLQYEPEDIRLKFEIRIEQLEQEIERQEHSIQTYTHTIREKDRDIENLKRVDSDNIHTIQILQKEVHTRDQRIEQVANDKKFDITEYQRNISELQGIIRDREREIVDLDHSLKQNSEAQQRELINYRYAVEKNEIYLQEIKTLKKQLQEIPNSNTTSQQIHHLQTIIEDFKLQLRQREDSIQGLQHTIADCDKELKEVHHTYNTVQNDYNRIELRYEQMEKQYKADLDIRDQTIDSLRKQIAVKTYEKVGAPAPTDSSWKLELQKRDELINELKQKLDNAIRVQSSTNQHISSSIQYARPVQVHTRPQLKNYAHLNREELQYELDMALQLNDELNQQLAQKSPNITELHNQVIVIRKELARQKYVNQVLWRKLDALIDIYGSNTRAELAIELANYQNEIETLKVKQNVNKLSTISCVQCSMNKWQENIKNLKEQLAQCLIDASSSSNRQRRYSEEDSNRKSSVIVKANEDINIFDNIQNIEELQEIIHKQNKYIQQLQIRVRISTPDIVQSSTYNKLTEENKNLNLLIDTYKNELRKLSKTNQINQVTLQEYEKVIRIQQNHIEEKNKAYEQLSSKKHNSHPTNLFKQNKMADFIIDLDIDIIPTHDKKRKTPTTKTDISVDNARYISLQQDYQRQINDKDEQIRQLTKQLNDLRNNNSKGNGHYQSHLQIDVLKSTQIQLDQAQDQNHRLHNEIKLLQNELTNKVQLINHYEKQISLLEKQINSRN</sequence>
<feature type="coiled-coil region" evidence="3">
    <location>
        <begin position="266"/>
        <end position="332"/>
    </location>
</feature>
<reference evidence="5" key="1">
    <citation type="submission" date="2021-02" db="EMBL/GenBank/DDBJ databases">
        <authorList>
            <person name="Nowell W R."/>
        </authorList>
    </citation>
    <scope>NUCLEOTIDE SEQUENCE</scope>
</reference>
<keyword evidence="2" id="KW-0963">Cytoplasm</keyword>